<evidence type="ECO:0000256" key="1">
    <source>
        <dbReference type="SAM" id="MobiDB-lite"/>
    </source>
</evidence>
<sequence>MDTLLIVALIAVLVIVGIYFSRTGGKAKAASLEDAKAEARRWIDRLGGQVLSLDAKDNEAARQALSDASERFNAAGAQIEQASTARQAQLAQQTANEGLYYVRAARSTLGLDPGPEIPPIPGQAQAGAVTEDRRVDVEGRDFEASPAASDRTRHYYPGGMVAGRPVPRGWYSEPWWKPALVAGAWGVGTYLVATTLFAGMAGIGGGWSDGSYGDGYQDGVAADGGDGGGEYGDSAGDGGDGWGDGGSDFGDGGGSADFGGDFGGDF</sequence>
<evidence type="ECO:0000313" key="2">
    <source>
        <dbReference type="EMBL" id="XCG65369.1"/>
    </source>
</evidence>
<proteinExistence type="predicted"/>
<reference evidence="2" key="1">
    <citation type="submission" date="2024-05" db="EMBL/GenBank/DDBJ databases">
        <authorList>
            <person name="Cai S.Y."/>
            <person name="Jin L.M."/>
            <person name="Li H.R."/>
        </authorList>
    </citation>
    <scope>NUCLEOTIDE SEQUENCE</scope>
    <source>
        <strain evidence="2">A5-74</strain>
    </source>
</reference>
<organism evidence="2">
    <name type="scientific">Nakamurella sp. A5-74</name>
    <dbReference type="NCBI Taxonomy" id="3158264"/>
    <lineage>
        <taxon>Bacteria</taxon>
        <taxon>Bacillati</taxon>
        <taxon>Actinomycetota</taxon>
        <taxon>Actinomycetes</taxon>
        <taxon>Nakamurellales</taxon>
        <taxon>Nakamurellaceae</taxon>
        <taxon>Nakamurella</taxon>
    </lineage>
</organism>
<feature type="compositionally biased region" description="Gly residues" evidence="1">
    <location>
        <begin position="222"/>
        <end position="266"/>
    </location>
</feature>
<accession>A0AAU8DTA1</accession>
<dbReference type="EMBL" id="CP159218">
    <property type="protein sequence ID" value="XCG65369.1"/>
    <property type="molecule type" value="Genomic_DNA"/>
</dbReference>
<protein>
    <recommendedName>
        <fullName evidence="3">DUF1542 domain-containing protein</fullName>
    </recommendedName>
</protein>
<feature type="region of interest" description="Disordered" evidence="1">
    <location>
        <begin position="218"/>
        <end position="266"/>
    </location>
</feature>
<dbReference type="RefSeq" id="WP_353650974.1">
    <property type="nucleotide sequence ID" value="NZ_CP159218.1"/>
</dbReference>
<evidence type="ECO:0008006" key="3">
    <source>
        <dbReference type="Google" id="ProtNLM"/>
    </source>
</evidence>
<gene>
    <name evidence="2" type="ORF">ABLG96_08830</name>
</gene>
<dbReference type="AlphaFoldDB" id="A0AAU8DTA1"/>
<name>A0AAU8DTA1_9ACTN</name>